<dbReference type="AlphaFoldDB" id="A0A4R4MZE5"/>
<comment type="caution">
    <text evidence="2">The sequence shown here is derived from an EMBL/GenBank/DDBJ whole genome shotgun (WGS) entry which is preliminary data.</text>
</comment>
<dbReference type="OrthoDB" id="1882482at2"/>
<dbReference type="InterPro" id="IPR007822">
    <property type="entry name" value="LANC-like"/>
</dbReference>
<dbReference type="Gene3D" id="1.50.10.20">
    <property type="match status" value="1"/>
</dbReference>
<feature type="binding site" evidence="1">
    <location>
        <position position="216"/>
    </location>
    <ligand>
        <name>Zn(2+)</name>
        <dbReference type="ChEBI" id="CHEBI:29105"/>
    </ligand>
</feature>
<keyword evidence="1" id="KW-0862">Zinc</keyword>
<dbReference type="SUPFAM" id="SSF158745">
    <property type="entry name" value="LanC-like"/>
    <property type="match status" value="1"/>
</dbReference>
<dbReference type="Pfam" id="PF05147">
    <property type="entry name" value="LANC_like"/>
    <property type="match status" value="1"/>
</dbReference>
<dbReference type="EMBL" id="SMJZ01000212">
    <property type="protein sequence ID" value="TDB99746.1"/>
    <property type="molecule type" value="Genomic_DNA"/>
</dbReference>
<evidence type="ECO:0000313" key="2">
    <source>
        <dbReference type="EMBL" id="TDB99746.1"/>
    </source>
</evidence>
<evidence type="ECO:0000256" key="1">
    <source>
        <dbReference type="PIRSR" id="PIRSR607822-1"/>
    </source>
</evidence>
<dbReference type="PRINTS" id="PR01955">
    <property type="entry name" value="LANCFRANKIA"/>
</dbReference>
<organism evidence="2 3">
    <name type="scientific">Nonomuraea longispora</name>
    <dbReference type="NCBI Taxonomy" id="1848320"/>
    <lineage>
        <taxon>Bacteria</taxon>
        <taxon>Bacillati</taxon>
        <taxon>Actinomycetota</taxon>
        <taxon>Actinomycetes</taxon>
        <taxon>Streptosporangiales</taxon>
        <taxon>Streptosporangiaceae</taxon>
        <taxon>Nonomuraea</taxon>
    </lineage>
</organism>
<proteinExistence type="predicted"/>
<gene>
    <name evidence="2" type="ORF">E1267_36610</name>
</gene>
<dbReference type="CDD" id="cd04793">
    <property type="entry name" value="LanC"/>
    <property type="match status" value="1"/>
</dbReference>
<keyword evidence="1" id="KW-0479">Metal-binding</keyword>
<evidence type="ECO:0008006" key="4">
    <source>
        <dbReference type="Google" id="ProtNLM"/>
    </source>
</evidence>
<reference evidence="2 3" key="1">
    <citation type="submission" date="2019-02" db="EMBL/GenBank/DDBJ databases">
        <title>Draft genome sequences of novel Actinobacteria.</title>
        <authorList>
            <person name="Sahin N."/>
            <person name="Ay H."/>
            <person name="Saygin H."/>
        </authorList>
    </citation>
    <scope>NUCLEOTIDE SEQUENCE [LARGE SCALE GENOMIC DNA]</scope>
    <source>
        <strain evidence="2 3">KC201</strain>
    </source>
</reference>
<keyword evidence="3" id="KW-1185">Reference proteome</keyword>
<dbReference type="InterPro" id="IPR033889">
    <property type="entry name" value="LanC"/>
</dbReference>
<name>A0A4R4MZE5_9ACTN</name>
<dbReference type="SMART" id="SM01260">
    <property type="entry name" value="LANC_like"/>
    <property type="match status" value="1"/>
</dbReference>
<dbReference type="GO" id="GO:0031179">
    <property type="term" value="P:peptide modification"/>
    <property type="evidence" value="ECO:0007669"/>
    <property type="project" value="InterPro"/>
</dbReference>
<feature type="binding site" evidence="1">
    <location>
        <position position="217"/>
    </location>
    <ligand>
        <name>Zn(2+)</name>
        <dbReference type="ChEBI" id="CHEBI:29105"/>
    </ligand>
</feature>
<dbReference type="GO" id="GO:0046872">
    <property type="term" value="F:metal ion binding"/>
    <property type="evidence" value="ECO:0007669"/>
    <property type="project" value="UniProtKB-KW"/>
</dbReference>
<feature type="binding site" evidence="1">
    <location>
        <position position="167"/>
    </location>
    <ligand>
        <name>Zn(2+)</name>
        <dbReference type="ChEBI" id="CHEBI:29105"/>
    </ligand>
</feature>
<evidence type="ECO:0000313" key="3">
    <source>
        <dbReference type="Proteomes" id="UP000295157"/>
    </source>
</evidence>
<protein>
    <recommendedName>
        <fullName evidence="4">Lanthionine synthetase</fullName>
    </recommendedName>
</protein>
<accession>A0A4R4MZE5</accession>
<sequence>MIVKARPAAARARTAAVEYPTRDEFDLVRGMTGLGAHLLRRDPSGPLLRDVLAYLVELTQPLPSCNGLPGWWTIDIPPGRPPADFRGGFADQGMAHGIAGPLALLATSMRRGITVEGHAEAIERICDWLDYWWQEGPTGPWWPERVNIHEHLDGRPDQPGPARPSWCYGTPGIARALQLAGIATGDHARQQRAELALAACLSDPAQLARIRDPALCHGWAGLLATVRHASCRVVVHP</sequence>
<dbReference type="Proteomes" id="UP000295157">
    <property type="component" value="Unassembled WGS sequence"/>
</dbReference>
<dbReference type="PRINTS" id="PR01950">
    <property type="entry name" value="LANCSUPER"/>
</dbReference>